<feature type="transmembrane region" description="Helical" evidence="6">
    <location>
        <begin position="242"/>
        <end position="260"/>
    </location>
</feature>
<name>A0ABX0K872_9PROT</name>
<feature type="domain" description="EamA" evidence="7">
    <location>
        <begin position="3"/>
        <end position="134"/>
    </location>
</feature>
<comment type="similarity">
    <text evidence="2">Belongs to the EamA transporter family.</text>
</comment>
<reference evidence="8 9" key="1">
    <citation type="journal article" date="2020" name="Int. J. Syst. Evol. Microbiol.">
        <title>Novel acetic acid bacteria from cider fermentations: Acetobacter conturbans sp. nov. and Acetobacter fallax sp. nov.</title>
        <authorList>
            <person name="Sombolestani A.S."/>
            <person name="Cleenwerck I."/>
            <person name="Cnockaert M."/>
            <person name="Borremans W."/>
            <person name="Wieme A.D."/>
            <person name="De Vuyst L."/>
            <person name="Vandamme P."/>
        </authorList>
    </citation>
    <scope>NUCLEOTIDE SEQUENCE [LARGE SCALE GENOMIC DNA]</scope>
    <source>
        <strain evidence="8 9">LMG 1637</strain>
    </source>
</reference>
<evidence type="ECO:0000256" key="4">
    <source>
        <dbReference type="ARBA" id="ARBA00022989"/>
    </source>
</evidence>
<dbReference type="InterPro" id="IPR050638">
    <property type="entry name" value="AA-Vitamin_Transporters"/>
</dbReference>
<feature type="transmembrane region" description="Helical" evidence="6">
    <location>
        <begin position="61"/>
        <end position="80"/>
    </location>
</feature>
<gene>
    <name evidence="8" type="ORF">GOB84_02280</name>
</gene>
<feature type="domain" description="EamA" evidence="7">
    <location>
        <begin position="148"/>
        <end position="282"/>
    </location>
</feature>
<organism evidence="8 9">
    <name type="scientific">Acetobacter fallax</name>
    <dbReference type="NCBI Taxonomy" id="1737473"/>
    <lineage>
        <taxon>Bacteria</taxon>
        <taxon>Pseudomonadati</taxon>
        <taxon>Pseudomonadota</taxon>
        <taxon>Alphaproteobacteria</taxon>
        <taxon>Acetobacterales</taxon>
        <taxon>Acetobacteraceae</taxon>
        <taxon>Acetobacter</taxon>
    </lineage>
</organism>
<sequence>MNALLFLSVVLIWGLTWFAIHLQLGGTTVDVAIFWRFAVSVVLLGSGLALTGRLRRPSREAVPWLAGMGACLFSCNFLAIYSSEMFLPSGIVSVVFSMSVILNVLNQWLFFRQRPDIRALIGGMFGVCGVAMLLGGGADTGAASSVGTGLALALLGTTLFSCGNMLSRRVARFDLGLPNAVLWAMVFGVFLMGVNVFTQGHSFMPVMTARWLGGLGYLAAMGTVAGFLFYLMLAQRIGADRAAYTTILSPVIALGVSAFFEGGHWSELMMAGLFLILCGNVVAFARVRAVRQPMEVEQG</sequence>
<evidence type="ECO:0000313" key="9">
    <source>
        <dbReference type="Proteomes" id="UP000615326"/>
    </source>
</evidence>
<feature type="transmembrane region" description="Helical" evidence="6">
    <location>
        <begin position="266"/>
        <end position="285"/>
    </location>
</feature>
<keyword evidence="5 6" id="KW-0472">Membrane</keyword>
<dbReference type="InterPro" id="IPR037185">
    <property type="entry name" value="EmrE-like"/>
</dbReference>
<evidence type="ECO:0000256" key="2">
    <source>
        <dbReference type="ARBA" id="ARBA00007362"/>
    </source>
</evidence>
<evidence type="ECO:0000256" key="6">
    <source>
        <dbReference type="SAM" id="Phobius"/>
    </source>
</evidence>
<comment type="subcellular location">
    <subcellularLocation>
        <location evidence="1">Membrane</location>
        <topology evidence="1">Multi-pass membrane protein</topology>
    </subcellularLocation>
</comment>
<accession>A0ABX0K872</accession>
<keyword evidence="3 6" id="KW-0812">Transmembrane</keyword>
<feature type="transmembrane region" description="Helical" evidence="6">
    <location>
        <begin position="86"/>
        <end position="105"/>
    </location>
</feature>
<feature type="transmembrane region" description="Helical" evidence="6">
    <location>
        <begin position="117"/>
        <end position="136"/>
    </location>
</feature>
<evidence type="ECO:0000256" key="3">
    <source>
        <dbReference type="ARBA" id="ARBA00022692"/>
    </source>
</evidence>
<evidence type="ECO:0000256" key="1">
    <source>
        <dbReference type="ARBA" id="ARBA00004141"/>
    </source>
</evidence>
<keyword evidence="9" id="KW-1185">Reference proteome</keyword>
<dbReference type="Gene3D" id="1.10.3730.20">
    <property type="match status" value="1"/>
</dbReference>
<feature type="transmembrane region" description="Helical" evidence="6">
    <location>
        <begin position="142"/>
        <end position="163"/>
    </location>
</feature>
<evidence type="ECO:0000259" key="7">
    <source>
        <dbReference type="Pfam" id="PF00892"/>
    </source>
</evidence>
<dbReference type="SUPFAM" id="SSF103481">
    <property type="entry name" value="Multidrug resistance efflux transporter EmrE"/>
    <property type="match status" value="2"/>
</dbReference>
<feature type="transmembrane region" description="Helical" evidence="6">
    <location>
        <begin position="209"/>
        <end position="230"/>
    </location>
</feature>
<dbReference type="EMBL" id="WOSW01000002">
    <property type="protein sequence ID" value="NHO31398.1"/>
    <property type="molecule type" value="Genomic_DNA"/>
</dbReference>
<feature type="transmembrane region" description="Helical" evidence="6">
    <location>
        <begin position="175"/>
        <end position="197"/>
    </location>
</feature>
<keyword evidence="4 6" id="KW-1133">Transmembrane helix</keyword>
<comment type="caution">
    <text evidence="8">The sequence shown here is derived from an EMBL/GenBank/DDBJ whole genome shotgun (WGS) entry which is preliminary data.</text>
</comment>
<dbReference type="PANTHER" id="PTHR32322">
    <property type="entry name" value="INNER MEMBRANE TRANSPORTER"/>
    <property type="match status" value="1"/>
</dbReference>
<dbReference type="RefSeq" id="WP_173576003.1">
    <property type="nucleotide sequence ID" value="NZ_WOSW01000002.1"/>
</dbReference>
<dbReference type="InterPro" id="IPR000620">
    <property type="entry name" value="EamA_dom"/>
</dbReference>
<dbReference type="Pfam" id="PF00892">
    <property type="entry name" value="EamA"/>
    <property type="match status" value="2"/>
</dbReference>
<proteinExistence type="inferred from homology"/>
<evidence type="ECO:0000313" key="8">
    <source>
        <dbReference type="EMBL" id="NHO31398.1"/>
    </source>
</evidence>
<feature type="transmembrane region" description="Helical" evidence="6">
    <location>
        <begin position="34"/>
        <end position="54"/>
    </location>
</feature>
<evidence type="ECO:0000256" key="5">
    <source>
        <dbReference type="ARBA" id="ARBA00023136"/>
    </source>
</evidence>
<dbReference type="PANTHER" id="PTHR32322:SF2">
    <property type="entry name" value="EAMA DOMAIN-CONTAINING PROTEIN"/>
    <property type="match status" value="1"/>
</dbReference>
<protein>
    <submittedName>
        <fullName evidence="8">EamA family transporter</fullName>
    </submittedName>
</protein>
<dbReference type="Proteomes" id="UP000615326">
    <property type="component" value="Unassembled WGS sequence"/>
</dbReference>